<accession>A0A401GLI7</accession>
<dbReference type="RefSeq" id="XP_027613964.1">
    <property type="nucleotide sequence ID" value="XM_027758163.1"/>
</dbReference>
<dbReference type="GeneID" id="38779968"/>
<sequence length="90" mass="10363">MVERELSKLPPHGPPPFHHYHKSATRFLFLIVAEIYFQHLLSIELLNVWSYLLEPALSHLGVLTSHNSQDGSQTMPSPTRPARETVHRQK</sequence>
<dbReference type="InParanoid" id="A0A401GLI7"/>
<dbReference type="AlphaFoldDB" id="A0A401GLI7"/>
<evidence type="ECO:0000313" key="2">
    <source>
        <dbReference type="EMBL" id="GBE83051.1"/>
    </source>
</evidence>
<evidence type="ECO:0000256" key="1">
    <source>
        <dbReference type="SAM" id="MobiDB-lite"/>
    </source>
</evidence>
<organism evidence="2 3">
    <name type="scientific">Sparassis crispa</name>
    <dbReference type="NCBI Taxonomy" id="139825"/>
    <lineage>
        <taxon>Eukaryota</taxon>
        <taxon>Fungi</taxon>
        <taxon>Dikarya</taxon>
        <taxon>Basidiomycota</taxon>
        <taxon>Agaricomycotina</taxon>
        <taxon>Agaricomycetes</taxon>
        <taxon>Polyporales</taxon>
        <taxon>Sparassidaceae</taxon>
        <taxon>Sparassis</taxon>
    </lineage>
</organism>
<feature type="compositionally biased region" description="Polar residues" evidence="1">
    <location>
        <begin position="64"/>
        <end position="77"/>
    </location>
</feature>
<protein>
    <submittedName>
        <fullName evidence="2">Uncharacterized protein</fullName>
    </submittedName>
</protein>
<evidence type="ECO:0000313" key="3">
    <source>
        <dbReference type="Proteomes" id="UP000287166"/>
    </source>
</evidence>
<gene>
    <name evidence="2" type="ORF">SCP_0500950</name>
</gene>
<feature type="compositionally biased region" description="Basic and acidic residues" evidence="1">
    <location>
        <begin position="81"/>
        <end position="90"/>
    </location>
</feature>
<comment type="caution">
    <text evidence="2">The sequence shown here is derived from an EMBL/GenBank/DDBJ whole genome shotgun (WGS) entry which is preliminary data.</text>
</comment>
<reference evidence="2 3" key="1">
    <citation type="journal article" date="2018" name="Sci. Rep.">
        <title>Genome sequence of the cauliflower mushroom Sparassis crispa (Hanabiratake) and its association with beneficial usage.</title>
        <authorList>
            <person name="Kiyama R."/>
            <person name="Furutani Y."/>
            <person name="Kawaguchi K."/>
            <person name="Nakanishi T."/>
        </authorList>
    </citation>
    <scope>NUCLEOTIDE SEQUENCE [LARGE SCALE GENOMIC DNA]</scope>
</reference>
<dbReference type="Proteomes" id="UP000287166">
    <property type="component" value="Unassembled WGS sequence"/>
</dbReference>
<dbReference type="EMBL" id="BFAD01000005">
    <property type="protein sequence ID" value="GBE83051.1"/>
    <property type="molecule type" value="Genomic_DNA"/>
</dbReference>
<name>A0A401GLI7_9APHY</name>
<feature type="region of interest" description="Disordered" evidence="1">
    <location>
        <begin position="63"/>
        <end position="90"/>
    </location>
</feature>
<keyword evidence="3" id="KW-1185">Reference proteome</keyword>
<proteinExistence type="predicted"/>